<dbReference type="SUPFAM" id="SSF54928">
    <property type="entry name" value="RNA-binding domain, RBD"/>
    <property type="match status" value="1"/>
</dbReference>
<comment type="caution">
    <text evidence="4">The sequence shown here is derived from an EMBL/GenBank/DDBJ whole genome shotgun (WGS) entry which is preliminary data.</text>
</comment>
<dbReference type="EMBL" id="LXPE01000004">
    <property type="protein sequence ID" value="OBA28355.1"/>
    <property type="molecule type" value="Genomic_DNA"/>
</dbReference>
<protein>
    <submittedName>
        <fullName evidence="4">RNA-binding domain-containing protein</fullName>
    </submittedName>
</protein>
<feature type="non-terminal residue" evidence="4">
    <location>
        <position position="100"/>
    </location>
</feature>
<name>A0A1B7TI83_9ASCO</name>
<dbReference type="AlphaFoldDB" id="A0A1B7TI83"/>
<dbReference type="InterPro" id="IPR051847">
    <property type="entry name" value="RNA_proc/Spliceosome_comp"/>
</dbReference>
<dbReference type="InterPro" id="IPR035979">
    <property type="entry name" value="RBD_domain_sf"/>
</dbReference>
<dbReference type="InterPro" id="IPR012677">
    <property type="entry name" value="Nucleotide-bd_a/b_plait_sf"/>
</dbReference>
<proteinExistence type="predicted"/>
<dbReference type="GO" id="GO:0003723">
    <property type="term" value="F:RNA binding"/>
    <property type="evidence" value="ECO:0007669"/>
    <property type="project" value="UniProtKB-UniRule"/>
</dbReference>
<keyword evidence="1 2" id="KW-0694">RNA-binding</keyword>
<dbReference type="GO" id="GO:0071011">
    <property type="term" value="C:precatalytic spliceosome"/>
    <property type="evidence" value="ECO:0007669"/>
    <property type="project" value="TreeGrafter"/>
</dbReference>
<evidence type="ECO:0000259" key="3">
    <source>
        <dbReference type="PROSITE" id="PS50102"/>
    </source>
</evidence>
<evidence type="ECO:0000256" key="2">
    <source>
        <dbReference type="PROSITE-ProRule" id="PRU00176"/>
    </source>
</evidence>
<dbReference type="Pfam" id="PF00076">
    <property type="entry name" value="RRM_1"/>
    <property type="match status" value="1"/>
</dbReference>
<feature type="domain" description="RRM" evidence="3">
    <location>
        <begin position="24"/>
        <end position="100"/>
    </location>
</feature>
<sequence>SEKELELGIFRLKDSWHYEFKNQLYIFIGGIDKRLTELDILKVFSQYGNITDFFFLYDYKKKIRKNSCFLKYENFESCVLAIDNLNNYKLLDGWLRVSHT</sequence>
<feature type="non-terminal residue" evidence="4">
    <location>
        <position position="1"/>
    </location>
</feature>
<dbReference type="OrthoDB" id="3971608at2759"/>
<dbReference type="InterPro" id="IPR000504">
    <property type="entry name" value="RRM_dom"/>
</dbReference>
<reference evidence="5" key="1">
    <citation type="journal article" date="2016" name="Proc. Natl. Acad. Sci. U.S.A.">
        <title>Comparative genomics of biotechnologically important yeasts.</title>
        <authorList>
            <person name="Riley R."/>
            <person name="Haridas S."/>
            <person name="Wolfe K.H."/>
            <person name="Lopes M.R."/>
            <person name="Hittinger C.T."/>
            <person name="Goeker M."/>
            <person name="Salamov A.A."/>
            <person name="Wisecaver J.H."/>
            <person name="Long T.M."/>
            <person name="Calvey C.H."/>
            <person name="Aerts A.L."/>
            <person name="Barry K.W."/>
            <person name="Choi C."/>
            <person name="Clum A."/>
            <person name="Coughlan A.Y."/>
            <person name="Deshpande S."/>
            <person name="Douglass A.P."/>
            <person name="Hanson S.J."/>
            <person name="Klenk H.-P."/>
            <person name="LaButti K.M."/>
            <person name="Lapidus A."/>
            <person name="Lindquist E.A."/>
            <person name="Lipzen A.M."/>
            <person name="Meier-Kolthoff J.P."/>
            <person name="Ohm R.A."/>
            <person name="Otillar R.P."/>
            <person name="Pangilinan J.L."/>
            <person name="Peng Y."/>
            <person name="Rokas A."/>
            <person name="Rosa C.A."/>
            <person name="Scheuner C."/>
            <person name="Sibirny A.A."/>
            <person name="Slot J.C."/>
            <person name="Stielow J.B."/>
            <person name="Sun H."/>
            <person name="Kurtzman C.P."/>
            <person name="Blackwell M."/>
            <person name="Grigoriev I.V."/>
            <person name="Jeffries T.W."/>
        </authorList>
    </citation>
    <scope>NUCLEOTIDE SEQUENCE [LARGE SCALE GENOMIC DNA]</scope>
    <source>
        <strain evidence="5">NRRL Y-1626</strain>
    </source>
</reference>
<keyword evidence="5" id="KW-1185">Reference proteome</keyword>
<dbReference type="SMART" id="SM00360">
    <property type="entry name" value="RRM"/>
    <property type="match status" value="1"/>
</dbReference>
<dbReference type="GO" id="GO:0000398">
    <property type="term" value="P:mRNA splicing, via spliceosome"/>
    <property type="evidence" value="ECO:0007669"/>
    <property type="project" value="TreeGrafter"/>
</dbReference>
<gene>
    <name evidence="4" type="ORF">HANVADRAFT_17437</name>
</gene>
<evidence type="ECO:0000313" key="4">
    <source>
        <dbReference type="EMBL" id="OBA28355.1"/>
    </source>
</evidence>
<dbReference type="PANTHER" id="PTHR45880:SF1">
    <property type="entry name" value="RNA-BINDING MOTIF PROTEIN, X-LINKED 2"/>
    <property type="match status" value="1"/>
</dbReference>
<accession>A0A1B7TI83</accession>
<dbReference type="Gene3D" id="3.30.70.330">
    <property type="match status" value="1"/>
</dbReference>
<dbReference type="GO" id="GO:0071013">
    <property type="term" value="C:catalytic step 2 spliceosome"/>
    <property type="evidence" value="ECO:0007669"/>
    <property type="project" value="TreeGrafter"/>
</dbReference>
<dbReference type="PANTHER" id="PTHR45880">
    <property type="entry name" value="RNA-BINDING MOTIF PROTEIN, X-LINKED 2"/>
    <property type="match status" value="1"/>
</dbReference>
<organism evidence="4 5">
    <name type="scientific">Hanseniaspora valbyensis NRRL Y-1626</name>
    <dbReference type="NCBI Taxonomy" id="766949"/>
    <lineage>
        <taxon>Eukaryota</taxon>
        <taxon>Fungi</taxon>
        <taxon>Dikarya</taxon>
        <taxon>Ascomycota</taxon>
        <taxon>Saccharomycotina</taxon>
        <taxon>Saccharomycetes</taxon>
        <taxon>Saccharomycodales</taxon>
        <taxon>Saccharomycodaceae</taxon>
        <taxon>Hanseniaspora</taxon>
    </lineage>
</organism>
<dbReference type="Proteomes" id="UP000092321">
    <property type="component" value="Unassembled WGS sequence"/>
</dbReference>
<evidence type="ECO:0000313" key="5">
    <source>
        <dbReference type="Proteomes" id="UP000092321"/>
    </source>
</evidence>
<dbReference type="PROSITE" id="PS50102">
    <property type="entry name" value="RRM"/>
    <property type="match status" value="1"/>
</dbReference>
<evidence type="ECO:0000256" key="1">
    <source>
        <dbReference type="ARBA" id="ARBA00022884"/>
    </source>
</evidence>
<dbReference type="GO" id="GO:0005686">
    <property type="term" value="C:U2 snRNP"/>
    <property type="evidence" value="ECO:0007669"/>
    <property type="project" value="TreeGrafter"/>
</dbReference>